<evidence type="ECO:0000256" key="11">
    <source>
        <dbReference type="ARBA" id="ARBA00048336"/>
    </source>
</evidence>
<keyword evidence="6 13" id="KW-0862">Zinc</keyword>
<keyword evidence="5 13" id="KW-0378">Hydrolase</keyword>
<organism evidence="16">
    <name type="scientific">Callorhinchus milii</name>
    <name type="common">Ghost shark</name>
    <dbReference type="NCBI Taxonomy" id="7868"/>
    <lineage>
        <taxon>Eukaryota</taxon>
        <taxon>Metazoa</taxon>
        <taxon>Chordata</taxon>
        <taxon>Craniata</taxon>
        <taxon>Vertebrata</taxon>
        <taxon>Chondrichthyes</taxon>
        <taxon>Holocephali</taxon>
        <taxon>Chimaeriformes</taxon>
        <taxon>Callorhinchidae</taxon>
        <taxon>Callorhinchus</taxon>
    </lineage>
</organism>
<feature type="region of interest" description="Disordered" evidence="14">
    <location>
        <begin position="214"/>
        <end position="293"/>
    </location>
</feature>
<evidence type="ECO:0000256" key="13">
    <source>
        <dbReference type="RuleBase" id="RU367080"/>
    </source>
</evidence>
<evidence type="ECO:0000256" key="6">
    <source>
        <dbReference type="ARBA" id="ARBA00022833"/>
    </source>
</evidence>
<comment type="similarity">
    <text evidence="2 12 13">Belongs to the RPAP2 family.</text>
</comment>
<evidence type="ECO:0000256" key="12">
    <source>
        <dbReference type="PROSITE-ProRule" id="PRU00812"/>
    </source>
</evidence>
<proteinExistence type="evidence at transcript level"/>
<comment type="subcellular location">
    <subcellularLocation>
        <location evidence="1 13">Nucleus</location>
    </subcellularLocation>
</comment>
<feature type="domain" description="RTR1-type" evidence="15">
    <location>
        <begin position="60"/>
        <end position="143"/>
    </location>
</feature>
<dbReference type="AlphaFoldDB" id="V9KME6"/>
<dbReference type="PANTHER" id="PTHR14732:SF0">
    <property type="entry name" value="RNA POLYMERASE II SUBUNIT B1 CTD PHOSPHATASE RPAP2-RELATED"/>
    <property type="match status" value="1"/>
</dbReference>
<evidence type="ECO:0000256" key="7">
    <source>
        <dbReference type="ARBA" id="ARBA00022912"/>
    </source>
</evidence>
<dbReference type="InterPro" id="IPR039693">
    <property type="entry name" value="Rtr1/RPAP2"/>
</dbReference>
<comment type="catalytic activity">
    <reaction evidence="11 13">
        <text>O-phospho-L-threonyl-[protein] + H2O = L-threonyl-[protein] + phosphate</text>
        <dbReference type="Rhea" id="RHEA:47004"/>
        <dbReference type="Rhea" id="RHEA-COMP:11060"/>
        <dbReference type="Rhea" id="RHEA-COMP:11605"/>
        <dbReference type="ChEBI" id="CHEBI:15377"/>
        <dbReference type="ChEBI" id="CHEBI:30013"/>
        <dbReference type="ChEBI" id="CHEBI:43474"/>
        <dbReference type="ChEBI" id="CHEBI:61977"/>
        <dbReference type="EC" id="3.1.3.16"/>
    </reaction>
</comment>
<feature type="compositionally biased region" description="Polar residues" evidence="14">
    <location>
        <begin position="270"/>
        <end position="281"/>
    </location>
</feature>
<protein>
    <recommendedName>
        <fullName evidence="13">RNA polymerase II subunit B1 CTD phosphatase RPAP2 homolog</fullName>
        <ecNumber evidence="13">3.1.3.16</ecNumber>
    </recommendedName>
</protein>
<keyword evidence="3 13" id="KW-0479">Metal-binding</keyword>
<feature type="compositionally biased region" description="Low complexity" evidence="14">
    <location>
        <begin position="282"/>
        <end position="293"/>
    </location>
</feature>
<feature type="region of interest" description="Disordered" evidence="14">
    <location>
        <begin position="182"/>
        <end position="201"/>
    </location>
</feature>
<accession>V9KME6</accession>
<keyword evidence="4 13" id="KW-0863">Zinc-finger</keyword>
<keyword evidence="8 13" id="KW-0539">Nucleus</keyword>
<dbReference type="Pfam" id="PF04181">
    <property type="entry name" value="RPAP2_Rtr1"/>
    <property type="match status" value="1"/>
</dbReference>
<comment type="subunit">
    <text evidence="13">Associates with the RNA polymerase II complex.</text>
</comment>
<name>V9KME6_CALMI</name>
<dbReference type="EMBL" id="JW866824">
    <property type="protein sequence ID" value="AFO99341.1"/>
    <property type="molecule type" value="mRNA"/>
</dbReference>
<evidence type="ECO:0000313" key="16">
    <source>
        <dbReference type="EMBL" id="AFO99341.1"/>
    </source>
</evidence>
<evidence type="ECO:0000256" key="3">
    <source>
        <dbReference type="ARBA" id="ARBA00022723"/>
    </source>
</evidence>
<evidence type="ECO:0000256" key="10">
    <source>
        <dbReference type="ARBA" id="ARBA00047761"/>
    </source>
</evidence>
<evidence type="ECO:0000259" key="15">
    <source>
        <dbReference type="PROSITE" id="PS51479"/>
    </source>
</evidence>
<dbReference type="GO" id="GO:0008270">
    <property type="term" value="F:zinc ion binding"/>
    <property type="evidence" value="ECO:0007669"/>
    <property type="project" value="UniProtKB-KW"/>
</dbReference>
<feature type="compositionally biased region" description="Polar residues" evidence="14">
    <location>
        <begin position="411"/>
        <end position="433"/>
    </location>
</feature>
<comment type="function">
    <text evidence="9">Protein phosphatase that displays CTD phosphatase activity and regulates transcription of snRNA genes. Recognizes and binds phosphorylated 'Ser-7' of the C-terminal heptapeptide repeat domain (CTD) of the largest RNA polymerase II subunit POLR2A, and mediates dephosphorylation of 'Ser-5' of the CTD, thereby promoting transcription of snRNA genes. Downstream of EIF2AK3/PERK, dephosphorylates ERN1, a sensor for the endoplasmic reticulum unfolded protein response (UPR), to abort failed ER-stress adaptation and trigger apoptosis.</text>
</comment>
<dbReference type="Gene3D" id="1.25.40.820">
    <property type="match status" value="1"/>
</dbReference>
<evidence type="ECO:0000256" key="14">
    <source>
        <dbReference type="SAM" id="MobiDB-lite"/>
    </source>
</evidence>
<feature type="region of interest" description="Disordered" evidence="14">
    <location>
        <begin position="408"/>
        <end position="440"/>
    </location>
</feature>
<keyword evidence="7 13" id="KW-0904">Protein phosphatase</keyword>
<evidence type="ECO:0000256" key="9">
    <source>
        <dbReference type="ARBA" id="ARBA00045547"/>
    </source>
</evidence>
<reference evidence="16" key="1">
    <citation type="journal article" date="2014" name="Nature">
        <title>Elephant shark genome provides unique insights into gnathostome evolution.</title>
        <authorList>
            <consortium name="International Elephant Shark Genome Sequencing Consortium"/>
            <person name="Venkatesh B."/>
            <person name="Lee A.P."/>
            <person name="Ravi V."/>
            <person name="Maurya A.K."/>
            <person name="Lian M.M."/>
            <person name="Swann J.B."/>
            <person name="Ohta Y."/>
            <person name="Flajnik M.F."/>
            <person name="Sutoh Y."/>
            <person name="Kasahara M."/>
            <person name="Hoon S."/>
            <person name="Gangu V."/>
            <person name="Roy S.W."/>
            <person name="Irimia M."/>
            <person name="Korzh V."/>
            <person name="Kondrychyn I."/>
            <person name="Lim Z.W."/>
            <person name="Tay B.H."/>
            <person name="Tohari S."/>
            <person name="Kong K.W."/>
            <person name="Ho S."/>
            <person name="Lorente-Galdos B."/>
            <person name="Quilez J."/>
            <person name="Marques-Bonet T."/>
            <person name="Raney B.J."/>
            <person name="Ingham P.W."/>
            <person name="Tay A."/>
            <person name="Hillier L.W."/>
            <person name="Minx P."/>
            <person name="Boehm T."/>
            <person name="Wilson R.K."/>
            <person name="Brenner S."/>
            <person name="Warren W.C."/>
        </authorList>
    </citation>
    <scope>NUCLEOTIDE SEQUENCE</scope>
    <source>
        <tissue evidence="16">Heart</tissue>
    </source>
</reference>
<evidence type="ECO:0000256" key="2">
    <source>
        <dbReference type="ARBA" id="ARBA00005676"/>
    </source>
</evidence>
<evidence type="ECO:0000256" key="4">
    <source>
        <dbReference type="ARBA" id="ARBA00022771"/>
    </source>
</evidence>
<sequence>MAVSPSAGCEDGACKMSDEAALRRATLEVALRRKHDCEKKALLIVERLLEMNVTEDFLRDCATFITPLHYQDVVEERSIIKQCGYPVCQNNLVNVPKQQYTISTKTNRVYDITERKNFCSNFCYKASKYYEAQISKSPLWLQEERPTVCHLLKGQSGSAGQEINFENSNLQVSDIANSSIVEERPVHKRSPGENSSSDSEQEFLSTILLRERCKSKTSEHKLHKKTQGKARKTERNDPMAKHKEKDHTVGKVTEQLKKCQINNAEEPDTRLSQSTQNTQLASMPEESTSPMSSQKVMGKDQATVAPGNFTTQGLSKKGAASLKMLIAKSKYPSSGRHTYKVDRSVKTDILDLLRQALTEWNTEETLIFLYGSNFKCKTLESNESSQVTCVSKQELDEDDLDNLEAIEIGDPNQNSKNDNSLRQCPPSQGSATNVGPLPDMERLKPESECLHLKIREFYKGRYVLSEDIDGNTEEHLESINYKHRKENPVLPLVDSNAQHQIRRRIVVEKLKKALPDILGPLRLTMCDISPELNRLVKTFRLTNTNILHRPSQWTLIAIVLLAVLSVKIPLLQETLQSVTSEMFISTFLQEFDAQIEDLENLKNIFKYHEKNGVGGL</sequence>
<dbReference type="InterPro" id="IPR007308">
    <property type="entry name" value="Rtr1/RPAP2_dom"/>
</dbReference>
<feature type="compositionally biased region" description="Polar residues" evidence="14">
    <location>
        <begin position="192"/>
        <end position="201"/>
    </location>
</feature>
<dbReference type="GO" id="GO:0008420">
    <property type="term" value="F:RNA polymerase II CTD heptapeptide repeat phosphatase activity"/>
    <property type="evidence" value="ECO:0007669"/>
    <property type="project" value="UniProtKB-UniRule"/>
</dbReference>
<feature type="compositionally biased region" description="Basic residues" evidence="14">
    <location>
        <begin position="221"/>
        <end position="230"/>
    </location>
</feature>
<evidence type="ECO:0000256" key="8">
    <source>
        <dbReference type="ARBA" id="ARBA00023242"/>
    </source>
</evidence>
<dbReference type="GO" id="GO:0043175">
    <property type="term" value="F:RNA polymerase core enzyme binding"/>
    <property type="evidence" value="ECO:0007669"/>
    <property type="project" value="UniProtKB-UniRule"/>
</dbReference>
<dbReference type="GO" id="GO:0005737">
    <property type="term" value="C:cytoplasm"/>
    <property type="evidence" value="ECO:0007669"/>
    <property type="project" value="TreeGrafter"/>
</dbReference>
<dbReference type="PROSITE" id="PS51479">
    <property type="entry name" value="ZF_RTR1"/>
    <property type="match status" value="1"/>
</dbReference>
<evidence type="ECO:0000256" key="5">
    <source>
        <dbReference type="ARBA" id="ARBA00022801"/>
    </source>
</evidence>
<comment type="catalytic activity">
    <reaction evidence="10 13">
        <text>O-phospho-L-seryl-[protein] + H2O = L-seryl-[protein] + phosphate</text>
        <dbReference type="Rhea" id="RHEA:20629"/>
        <dbReference type="Rhea" id="RHEA-COMP:9863"/>
        <dbReference type="Rhea" id="RHEA-COMP:11604"/>
        <dbReference type="ChEBI" id="CHEBI:15377"/>
        <dbReference type="ChEBI" id="CHEBI:29999"/>
        <dbReference type="ChEBI" id="CHEBI:43474"/>
        <dbReference type="ChEBI" id="CHEBI:83421"/>
        <dbReference type="EC" id="3.1.3.16"/>
    </reaction>
</comment>
<dbReference type="InterPro" id="IPR038534">
    <property type="entry name" value="Rtr1/RPAP2_sf"/>
</dbReference>
<evidence type="ECO:0000256" key="1">
    <source>
        <dbReference type="ARBA" id="ARBA00004123"/>
    </source>
</evidence>
<dbReference type="EC" id="3.1.3.16" evidence="13"/>
<feature type="compositionally biased region" description="Basic and acidic residues" evidence="14">
    <location>
        <begin position="231"/>
        <end position="257"/>
    </location>
</feature>
<dbReference type="PANTHER" id="PTHR14732">
    <property type="entry name" value="RNA POLYMERASE II SUBUNIT B1 CTD PHOSPHATASE RPAP2-RELATED"/>
    <property type="match status" value="1"/>
</dbReference>
<dbReference type="GO" id="GO:0005634">
    <property type="term" value="C:nucleus"/>
    <property type="evidence" value="ECO:0007669"/>
    <property type="project" value="UniProtKB-SubCell"/>
</dbReference>